<evidence type="ECO:0000313" key="2">
    <source>
        <dbReference type="EMBL" id="RSL30234.1"/>
    </source>
</evidence>
<accession>A0A428MVW7</accession>
<keyword evidence="1" id="KW-0812">Transmembrane</keyword>
<keyword evidence="1" id="KW-1133">Transmembrane helix</keyword>
<reference evidence="2 3" key="1">
    <citation type="submission" date="2018-10" db="EMBL/GenBank/DDBJ databases">
        <title>Draft genome sequence of Bacillus salarius IM0101, isolated from a hypersaline soil in Inner Mongolia, China.</title>
        <authorList>
            <person name="Yamprayoonswat W."/>
            <person name="Boonvisut S."/>
            <person name="Jumpathong W."/>
            <person name="Sittihan S."/>
            <person name="Ruangsuj P."/>
            <person name="Wanthongcharoen S."/>
            <person name="Thongpramul N."/>
            <person name="Pimmason S."/>
            <person name="Yu B."/>
            <person name="Yasawong M."/>
        </authorList>
    </citation>
    <scope>NUCLEOTIDE SEQUENCE [LARGE SCALE GENOMIC DNA]</scope>
    <source>
        <strain evidence="2 3">IM0101</strain>
    </source>
</reference>
<feature type="transmembrane region" description="Helical" evidence="1">
    <location>
        <begin position="15"/>
        <end position="35"/>
    </location>
</feature>
<feature type="transmembrane region" description="Helical" evidence="1">
    <location>
        <begin position="41"/>
        <end position="61"/>
    </location>
</feature>
<sequence length="62" mass="6765">MNSTTKMADKERCGLDPLTIIILIVMIIFLFPLIMRGVGCILRIVALAVLIIGALILLSLLL</sequence>
<evidence type="ECO:0000313" key="3">
    <source>
        <dbReference type="Proteomes" id="UP000275076"/>
    </source>
</evidence>
<dbReference type="RefSeq" id="WP_125560942.1">
    <property type="nucleotide sequence ID" value="NZ_RBVX01000040.1"/>
</dbReference>
<comment type="caution">
    <text evidence="2">The sequence shown here is derived from an EMBL/GenBank/DDBJ whole genome shotgun (WGS) entry which is preliminary data.</text>
</comment>
<protein>
    <submittedName>
        <fullName evidence="2">Uncharacterized protein</fullName>
    </submittedName>
</protein>
<evidence type="ECO:0000256" key="1">
    <source>
        <dbReference type="SAM" id="Phobius"/>
    </source>
</evidence>
<dbReference type="Proteomes" id="UP000275076">
    <property type="component" value="Unassembled WGS sequence"/>
</dbReference>
<proteinExistence type="predicted"/>
<gene>
    <name evidence="2" type="ORF">D7Z54_26865</name>
</gene>
<dbReference type="AlphaFoldDB" id="A0A428MVW7"/>
<dbReference type="EMBL" id="RBVX01000040">
    <property type="protein sequence ID" value="RSL30234.1"/>
    <property type="molecule type" value="Genomic_DNA"/>
</dbReference>
<keyword evidence="1" id="KW-0472">Membrane</keyword>
<keyword evidence="3" id="KW-1185">Reference proteome</keyword>
<organism evidence="2 3">
    <name type="scientific">Salibacterium salarium</name>
    <dbReference type="NCBI Taxonomy" id="284579"/>
    <lineage>
        <taxon>Bacteria</taxon>
        <taxon>Bacillati</taxon>
        <taxon>Bacillota</taxon>
        <taxon>Bacilli</taxon>
        <taxon>Bacillales</taxon>
        <taxon>Bacillaceae</taxon>
    </lineage>
</organism>
<name>A0A428MVW7_9BACI</name>